<dbReference type="HOGENOM" id="CLU_145542_0_0_1"/>
<gene>
    <name evidence="1" type="ORF">FOQG_15737</name>
</gene>
<evidence type="ECO:0000313" key="1">
    <source>
        <dbReference type="EMBL" id="EXK79712.1"/>
    </source>
</evidence>
<reference evidence="1 2" key="1">
    <citation type="submission" date="2011-11" db="EMBL/GenBank/DDBJ databases">
        <title>The Genome Sequence of Fusarium oxysporum PHW815.</title>
        <authorList>
            <consortium name="The Broad Institute Genome Sequencing Platform"/>
            <person name="Ma L.-J."/>
            <person name="Gale L.R."/>
            <person name="Schwartz D.C."/>
            <person name="Zhou S."/>
            <person name="Corby-Kistler H."/>
            <person name="Young S.K."/>
            <person name="Zeng Q."/>
            <person name="Gargeya S."/>
            <person name="Fitzgerald M."/>
            <person name="Haas B."/>
            <person name="Abouelleil A."/>
            <person name="Alvarado L."/>
            <person name="Arachchi H.M."/>
            <person name="Berlin A."/>
            <person name="Brown A."/>
            <person name="Chapman S.B."/>
            <person name="Chen Z."/>
            <person name="Dunbar C."/>
            <person name="Freedman E."/>
            <person name="Gearin G."/>
            <person name="Goldberg J."/>
            <person name="Griggs A."/>
            <person name="Gujja S."/>
            <person name="Heiman D."/>
            <person name="Howarth C."/>
            <person name="Larson L."/>
            <person name="Lui A."/>
            <person name="MacDonald P.J.P."/>
            <person name="Montmayeur A."/>
            <person name="Murphy C."/>
            <person name="Neiman D."/>
            <person name="Pearson M."/>
            <person name="Priest M."/>
            <person name="Roberts A."/>
            <person name="Saif S."/>
            <person name="Shea T."/>
            <person name="Shenoy N."/>
            <person name="Sisk P."/>
            <person name="Stolte C."/>
            <person name="Sykes S."/>
            <person name="Wortman J."/>
            <person name="Nusbaum C."/>
            <person name="Birren B."/>
        </authorList>
    </citation>
    <scope>NUCLEOTIDE SEQUENCE [LARGE SCALE GENOMIC DNA]</scope>
    <source>
        <strain evidence="1 2">54005</strain>
    </source>
</reference>
<dbReference type="AlphaFoldDB" id="X0CAL9"/>
<sequence length="151" mass="16989">MMPGQGDDSTIPVPAIFMFVPGMPVVVKENTDQGLKLVNGANYTAQHIILDKVRPTDRRRYRAPFWPADGILLRPKTMKLPLHWYDTPSTVLLTPTSVEIEYQRKLQWQQVDISSRGLPCATAFACTGYKVQKRNVRSGGVEATKDQGHQH</sequence>
<protein>
    <submittedName>
        <fullName evidence="1">Uncharacterized protein</fullName>
    </submittedName>
</protein>
<organism evidence="1 2">
    <name type="scientific">Fusarium oxysporum f. sp. raphani 54005</name>
    <dbReference type="NCBI Taxonomy" id="1089458"/>
    <lineage>
        <taxon>Eukaryota</taxon>
        <taxon>Fungi</taxon>
        <taxon>Dikarya</taxon>
        <taxon>Ascomycota</taxon>
        <taxon>Pezizomycotina</taxon>
        <taxon>Sordariomycetes</taxon>
        <taxon>Hypocreomycetidae</taxon>
        <taxon>Hypocreales</taxon>
        <taxon>Nectriaceae</taxon>
        <taxon>Fusarium</taxon>
        <taxon>Fusarium oxysporum species complex</taxon>
    </lineage>
</organism>
<dbReference type="Proteomes" id="UP000030663">
    <property type="component" value="Unassembled WGS sequence"/>
</dbReference>
<evidence type="ECO:0000313" key="2">
    <source>
        <dbReference type="Proteomes" id="UP000030663"/>
    </source>
</evidence>
<accession>X0CAL9</accession>
<proteinExistence type="predicted"/>
<keyword evidence="2" id="KW-1185">Reference proteome</keyword>
<dbReference type="EMBL" id="JH658463">
    <property type="protein sequence ID" value="EXK79712.1"/>
    <property type="molecule type" value="Genomic_DNA"/>
</dbReference>
<name>X0CAL9_FUSOX</name>